<dbReference type="InterPro" id="IPR052637">
    <property type="entry name" value="KLHDC3-like"/>
</dbReference>
<protein>
    <submittedName>
        <fullName evidence="1">Kelch domain-containing protein 3-like</fullName>
    </submittedName>
</protein>
<organism evidence="1 2">
    <name type="scientific">Homarus americanus</name>
    <name type="common">American lobster</name>
    <dbReference type="NCBI Taxonomy" id="6706"/>
    <lineage>
        <taxon>Eukaryota</taxon>
        <taxon>Metazoa</taxon>
        <taxon>Ecdysozoa</taxon>
        <taxon>Arthropoda</taxon>
        <taxon>Crustacea</taxon>
        <taxon>Multicrustacea</taxon>
        <taxon>Malacostraca</taxon>
        <taxon>Eumalacostraca</taxon>
        <taxon>Eucarida</taxon>
        <taxon>Decapoda</taxon>
        <taxon>Pleocyemata</taxon>
        <taxon>Astacidea</taxon>
        <taxon>Nephropoidea</taxon>
        <taxon>Nephropidae</taxon>
        <taxon>Homarus</taxon>
    </lineage>
</organism>
<accession>A0A8J5K6P4</accession>
<dbReference type="GO" id="GO:0003682">
    <property type="term" value="F:chromatin binding"/>
    <property type="evidence" value="ECO:0007669"/>
    <property type="project" value="InterPro"/>
</dbReference>
<name>A0A8J5K6P4_HOMAM</name>
<reference evidence="1" key="1">
    <citation type="journal article" date="2021" name="Sci. Adv.">
        <title>The American lobster genome reveals insights on longevity, neural, and immune adaptations.</title>
        <authorList>
            <person name="Polinski J.M."/>
            <person name="Zimin A.V."/>
            <person name="Clark K.F."/>
            <person name="Kohn A.B."/>
            <person name="Sadowski N."/>
            <person name="Timp W."/>
            <person name="Ptitsyn A."/>
            <person name="Khanna P."/>
            <person name="Romanova D.Y."/>
            <person name="Williams P."/>
            <person name="Greenwood S.J."/>
            <person name="Moroz L.L."/>
            <person name="Walt D.R."/>
            <person name="Bodnar A.G."/>
        </authorList>
    </citation>
    <scope>NUCLEOTIDE SEQUENCE</scope>
    <source>
        <strain evidence="1">GMGI-L3</strain>
    </source>
</reference>
<proteinExistence type="predicted"/>
<dbReference type="Pfam" id="PF24681">
    <property type="entry name" value="Kelch_KLHDC2_KLHL20_DRC7"/>
    <property type="match status" value="1"/>
</dbReference>
<dbReference type="Proteomes" id="UP000747542">
    <property type="component" value="Unassembled WGS sequence"/>
</dbReference>
<keyword evidence="2" id="KW-1185">Reference proteome</keyword>
<dbReference type="EMBL" id="JAHLQT010020073">
    <property type="protein sequence ID" value="KAG7168569.1"/>
    <property type="molecule type" value="Genomic_DNA"/>
</dbReference>
<sequence>MLWTVELEGGPQRVNHAAVPVGEKIYSFGGYCTGENYRTIRNMDVHILDTVTYRWKAIEIRQERKCVPFQRYGHTAVAFGHLVYGQAPVYRDFHTATGVDGVMYVWGGREVKSGLYDSPEHEEYGSDLYALDTTASRWSVVHCSGCLPIGRRSHSAFVYRGQIYIFGGFNGREECHFNDLHRFDPSKCDFDDNDPKDNVEEVTALEDDVYGEELTDRRLKDHNDLHVLDFEPSLKTLCLIQVQTLKLDTTWLPRELQALLEVMSMPNTITRPLNHTG</sequence>
<dbReference type="SUPFAM" id="SSF117281">
    <property type="entry name" value="Kelch motif"/>
    <property type="match status" value="1"/>
</dbReference>
<dbReference type="InterPro" id="IPR015915">
    <property type="entry name" value="Kelch-typ_b-propeller"/>
</dbReference>
<evidence type="ECO:0000313" key="1">
    <source>
        <dbReference type="EMBL" id="KAG7168569.1"/>
    </source>
</evidence>
<comment type="caution">
    <text evidence="1">The sequence shown here is derived from an EMBL/GenBank/DDBJ whole genome shotgun (WGS) entry which is preliminary data.</text>
</comment>
<dbReference type="AlphaFoldDB" id="A0A8J5K6P4"/>
<dbReference type="GO" id="GO:0005737">
    <property type="term" value="C:cytoplasm"/>
    <property type="evidence" value="ECO:0007669"/>
    <property type="project" value="TreeGrafter"/>
</dbReference>
<gene>
    <name evidence="1" type="primary">Klhdc3-L</name>
    <name evidence="1" type="ORF">Hamer_G002663</name>
</gene>
<dbReference type="Gene3D" id="2.120.10.80">
    <property type="entry name" value="Kelch-type beta propeller"/>
    <property type="match status" value="2"/>
</dbReference>
<dbReference type="PANTHER" id="PTHR46461:SF1">
    <property type="entry name" value="KELCH DOMAIN-CONTAINING PROTEIN 3"/>
    <property type="match status" value="1"/>
</dbReference>
<dbReference type="PANTHER" id="PTHR46461">
    <property type="entry name" value="KELCH DOMAIN-CONTAINING PROTEIN 3"/>
    <property type="match status" value="1"/>
</dbReference>
<evidence type="ECO:0000313" key="2">
    <source>
        <dbReference type="Proteomes" id="UP000747542"/>
    </source>
</evidence>